<comment type="caution">
    <text evidence="2">The sequence shown here is derived from an EMBL/GenBank/DDBJ whole genome shotgun (WGS) entry which is preliminary data.</text>
</comment>
<organism evidence="2 3">
    <name type="scientific">Cerina litoralis</name>
    <dbReference type="NCBI Taxonomy" id="2874477"/>
    <lineage>
        <taxon>Bacteria</taxon>
        <taxon>Pseudomonadati</taxon>
        <taxon>Bacteroidota</taxon>
        <taxon>Flavobacteriia</taxon>
        <taxon>Flavobacteriales</taxon>
        <taxon>Flavobacteriaceae</taxon>
        <taxon>Cerina</taxon>
    </lineage>
</organism>
<name>A0AAE3F020_9FLAO</name>
<evidence type="ECO:0000256" key="1">
    <source>
        <dbReference type="SAM" id="SignalP"/>
    </source>
</evidence>
<evidence type="ECO:0000313" key="2">
    <source>
        <dbReference type="EMBL" id="MCG2462926.1"/>
    </source>
</evidence>
<gene>
    <name evidence="2" type="ORF">K8352_19340</name>
</gene>
<dbReference type="Gene3D" id="4.10.1080.10">
    <property type="entry name" value="TSP type-3 repeat"/>
    <property type="match status" value="1"/>
</dbReference>
<keyword evidence="1" id="KW-0732">Signal</keyword>
<dbReference type="SUPFAM" id="SSF48726">
    <property type="entry name" value="Immunoglobulin"/>
    <property type="match status" value="1"/>
</dbReference>
<dbReference type="InterPro" id="IPR028974">
    <property type="entry name" value="TSP_type-3_rpt"/>
</dbReference>
<protein>
    <submittedName>
        <fullName evidence="2">Immunoglobulin domain-containing protein</fullName>
    </submittedName>
</protein>
<keyword evidence="3" id="KW-1185">Reference proteome</keyword>
<dbReference type="RefSeq" id="WP_317904059.1">
    <property type="nucleotide sequence ID" value="NZ_JAIRBC010000062.1"/>
</dbReference>
<reference evidence="2" key="1">
    <citation type="submission" date="2023-02" db="EMBL/GenBank/DDBJ databases">
        <title>Genome of Flavobacteriaceae gen. nov. sp. strain F89.</title>
        <authorList>
            <person name="Wang Y."/>
        </authorList>
    </citation>
    <scope>NUCLEOTIDE SEQUENCE</scope>
    <source>
        <strain evidence="2">F89</strain>
    </source>
</reference>
<evidence type="ECO:0000313" key="3">
    <source>
        <dbReference type="Proteomes" id="UP001200642"/>
    </source>
</evidence>
<accession>A0AAE3F020</accession>
<dbReference type="Gene3D" id="2.60.40.10">
    <property type="entry name" value="Immunoglobulins"/>
    <property type="match status" value="1"/>
</dbReference>
<sequence>MKPIPVHFGLLLIWLLFSISATAQTTITSQISNDDDDAEERVSNGEVDVNSSDLELIRDGNDQLVGVRFRNINVPQGETILSASIQFTVDETDTGSTSLLIHGEDRNNAKKFKDDDDNISDRRLTTASVAWNSIPAWNSVGQAGVDQRTPDLKNIVQEIVNRGGWSSGNNMVFIFSGSGQRTAEAHDGDSSKAPILTITYGTPPAGTDTDGDGIDDDVDIDDDNDGITDVDEYCTTTSAAFLVSMDTGTRSVVVNHNNTGYAKLDFSSMDNSFQLDINGTTVHPSGMEFENGALDPGEEYFVFQSDNAFITSPWVANNNGLPRLRLIIDELGNVTLQGTRSTTSTALEPMKAQAGTSFNSINWVSGANNVFTITNQAGPGPEGFTGEFFASVICDSDGDGKINSLDLDGDNDGIYDAVEVGHGRPHTNGVISGPFGTNGLVNALETTADSGIINYVLADTDGTGLPNFLDLDSDDDGCNDANEAYQDANADGGDNGFYGTGNPPATDALGRVNAATYQVPADGNSNGTMDYIEAIAPPTITVQPMDTVTCPGCNATISTTASSADTYQWQYFNGSIWVNLSDSGIYSGTATSTLTLTNVTPAYNAVQYKVVLSNTGQVCDMEISNNVSLAIRVSTVITNKRITYRVNKN</sequence>
<dbReference type="Proteomes" id="UP001200642">
    <property type="component" value="Unassembled WGS sequence"/>
</dbReference>
<feature type="chain" id="PRO_5042088720" evidence="1">
    <location>
        <begin position="24"/>
        <end position="649"/>
    </location>
</feature>
<dbReference type="InterPro" id="IPR036179">
    <property type="entry name" value="Ig-like_dom_sf"/>
</dbReference>
<dbReference type="AlphaFoldDB" id="A0AAE3F020"/>
<dbReference type="GO" id="GO:0005509">
    <property type="term" value="F:calcium ion binding"/>
    <property type="evidence" value="ECO:0007669"/>
    <property type="project" value="InterPro"/>
</dbReference>
<feature type="signal peptide" evidence="1">
    <location>
        <begin position="1"/>
        <end position="23"/>
    </location>
</feature>
<dbReference type="EMBL" id="JAIRBC010000062">
    <property type="protein sequence ID" value="MCG2462926.1"/>
    <property type="molecule type" value="Genomic_DNA"/>
</dbReference>
<proteinExistence type="predicted"/>
<dbReference type="InterPro" id="IPR013783">
    <property type="entry name" value="Ig-like_fold"/>
</dbReference>